<protein>
    <submittedName>
        <fullName evidence="1">Uncharacterized protein</fullName>
    </submittedName>
</protein>
<dbReference type="Proteomes" id="UP001519460">
    <property type="component" value="Unassembled WGS sequence"/>
</dbReference>
<evidence type="ECO:0000313" key="2">
    <source>
        <dbReference type="Proteomes" id="UP001519460"/>
    </source>
</evidence>
<organism evidence="1 2">
    <name type="scientific">Batillaria attramentaria</name>
    <dbReference type="NCBI Taxonomy" id="370345"/>
    <lineage>
        <taxon>Eukaryota</taxon>
        <taxon>Metazoa</taxon>
        <taxon>Spiralia</taxon>
        <taxon>Lophotrochozoa</taxon>
        <taxon>Mollusca</taxon>
        <taxon>Gastropoda</taxon>
        <taxon>Caenogastropoda</taxon>
        <taxon>Sorbeoconcha</taxon>
        <taxon>Cerithioidea</taxon>
        <taxon>Batillariidae</taxon>
        <taxon>Batillaria</taxon>
    </lineage>
</organism>
<reference evidence="1 2" key="1">
    <citation type="journal article" date="2023" name="Sci. Data">
        <title>Genome assembly of the Korean intertidal mud-creeper Batillaria attramentaria.</title>
        <authorList>
            <person name="Patra A.K."/>
            <person name="Ho P.T."/>
            <person name="Jun S."/>
            <person name="Lee S.J."/>
            <person name="Kim Y."/>
            <person name="Won Y.J."/>
        </authorList>
    </citation>
    <scope>NUCLEOTIDE SEQUENCE [LARGE SCALE GENOMIC DNA]</scope>
    <source>
        <strain evidence="1">Wonlab-2016</strain>
    </source>
</reference>
<keyword evidence="2" id="KW-1185">Reference proteome</keyword>
<dbReference type="AlphaFoldDB" id="A0ABD0LQ80"/>
<name>A0ABD0LQ80_9CAEN</name>
<gene>
    <name evidence="1" type="ORF">BaRGS_00007653</name>
</gene>
<sequence length="102" mass="11002">MCCEVGGIKCMSGALHEITLHNHATEQNKDARIMLVSRSILPISETPSATQVMAVHYICPRNWIHSFRVTEGRGTQEQQPAIVPGVANAIKIRSGSCSSGSV</sequence>
<evidence type="ECO:0000313" key="1">
    <source>
        <dbReference type="EMBL" id="KAK7501168.1"/>
    </source>
</evidence>
<comment type="caution">
    <text evidence="1">The sequence shown here is derived from an EMBL/GenBank/DDBJ whole genome shotgun (WGS) entry which is preliminary data.</text>
</comment>
<dbReference type="EMBL" id="JACVVK020000033">
    <property type="protein sequence ID" value="KAK7501168.1"/>
    <property type="molecule type" value="Genomic_DNA"/>
</dbReference>
<accession>A0ABD0LQ80</accession>
<proteinExistence type="predicted"/>